<evidence type="ECO:0000313" key="3">
    <source>
        <dbReference type="Proteomes" id="UP001066276"/>
    </source>
</evidence>
<name>A0AAV7VR90_PLEWA</name>
<gene>
    <name evidence="2" type="ORF">NDU88_007981</name>
</gene>
<proteinExistence type="predicted"/>
<dbReference type="AlphaFoldDB" id="A0AAV7VR90"/>
<evidence type="ECO:0000313" key="2">
    <source>
        <dbReference type="EMBL" id="KAJ1204200.1"/>
    </source>
</evidence>
<sequence>MLKGVGPASPDSLAGSRNCKDFIFPFAAQWSRFPRPTRRAPAVQGADLTFHRCPENVKKMEKQKRPRGAGCLPVKKNSPQPCPMA</sequence>
<protein>
    <submittedName>
        <fullName evidence="2">Uncharacterized protein</fullName>
    </submittedName>
</protein>
<evidence type="ECO:0000256" key="1">
    <source>
        <dbReference type="SAM" id="MobiDB-lite"/>
    </source>
</evidence>
<comment type="caution">
    <text evidence="2">The sequence shown here is derived from an EMBL/GenBank/DDBJ whole genome shotgun (WGS) entry which is preliminary data.</text>
</comment>
<reference evidence="2" key="1">
    <citation type="journal article" date="2022" name="bioRxiv">
        <title>Sequencing and chromosome-scale assembly of the giantPleurodeles waltlgenome.</title>
        <authorList>
            <person name="Brown T."/>
            <person name="Elewa A."/>
            <person name="Iarovenko S."/>
            <person name="Subramanian E."/>
            <person name="Araus A.J."/>
            <person name="Petzold A."/>
            <person name="Susuki M."/>
            <person name="Suzuki K.-i.T."/>
            <person name="Hayashi T."/>
            <person name="Toyoda A."/>
            <person name="Oliveira C."/>
            <person name="Osipova E."/>
            <person name="Leigh N.D."/>
            <person name="Simon A."/>
            <person name="Yun M.H."/>
        </authorList>
    </citation>
    <scope>NUCLEOTIDE SEQUENCE</scope>
    <source>
        <strain evidence="2">20211129_DDA</strain>
        <tissue evidence="2">Liver</tissue>
    </source>
</reference>
<accession>A0AAV7VR90</accession>
<keyword evidence="3" id="KW-1185">Reference proteome</keyword>
<organism evidence="2 3">
    <name type="scientific">Pleurodeles waltl</name>
    <name type="common">Iberian ribbed newt</name>
    <dbReference type="NCBI Taxonomy" id="8319"/>
    <lineage>
        <taxon>Eukaryota</taxon>
        <taxon>Metazoa</taxon>
        <taxon>Chordata</taxon>
        <taxon>Craniata</taxon>
        <taxon>Vertebrata</taxon>
        <taxon>Euteleostomi</taxon>
        <taxon>Amphibia</taxon>
        <taxon>Batrachia</taxon>
        <taxon>Caudata</taxon>
        <taxon>Salamandroidea</taxon>
        <taxon>Salamandridae</taxon>
        <taxon>Pleurodelinae</taxon>
        <taxon>Pleurodeles</taxon>
    </lineage>
</organism>
<dbReference type="Proteomes" id="UP001066276">
    <property type="component" value="Chromosome 2_1"/>
</dbReference>
<dbReference type="EMBL" id="JANPWB010000003">
    <property type="protein sequence ID" value="KAJ1204200.1"/>
    <property type="molecule type" value="Genomic_DNA"/>
</dbReference>
<feature type="region of interest" description="Disordered" evidence="1">
    <location>
        <begin position="58"/>
        <end position="85"/>
    </location>
</feature>